<reference evidence="2 3" key="1">
    <citation type="submission" date="2024-04" db="EMBL/GenBank/DDBJ databases">
        <title>Tritrichomonas musculus Genome.</title>
        <authorList>
            <person name="Alves-Ferreira E."/>
            <person name="Grigg M."/>
            <person name="Lorenzi H."/>
            <person name="Galac M."/>
        </authorList>
    </citation>
    <scope>NUCLEOTIDE SEQUENCE [LARGE SCALE GENOMIC DNA]</scope>
    <source>
        <strain evidence="2 3">EAF2021</strain>
    </source>
</reference>
<keyword evidence="3" id="KW-1185">Reference proteome</keyword>
<dbReference type="PANTHER" id="PTHR47237:SF1">
    <property type="entry name" value="SLL0310 PROTEIN"/>
    <property type="match status" value="1"/>
</dbReference>
<accession>A0ABR2GQJ2</accession>
<dbReference type="InterPro" id="IPR052729">
    <property type="entry name" value="Acyl/Acetyltrans_Enzymes"/>
</dbReference>
<dbReference type="Pfam" id="PF18014">
    <property type="entry name" value="Acetyltransf_18"/>
    <property type="match status" value="1"/>
</dbReference>
<gene>
    <name evidence="2" type="ORF">M9Y10_039850</name>
</gene>
<dbReference type="PANTHER" id="PTHR47237">
    <property type="entry name" value="SLL0310 PROTEIN"/>
    <property type="match status" value="1"/>
</dbReference>
<dbReference type="InterPro" id="IPR041496">
    <property type="entry name" value="YitH/HolE_GNAT"/>
</dbReference>
<evidence type="ECO:0000313" key="3">
    <source>
        <dbReference type="Proteomes" id="UP001470230"/>
    </source>
</evidence>
<feature type="domain" description="YitH/HolE acetyltransferase (GNAT)" evidence="1">
    <location>
        <begin position="29"/>
        <end position="156"/>
    </location>
</feature>
<dbReference type="Gene3D" id="3.40.630.90">
    <property type="match status" value="1"/>
</dbReference>
<comment type="caution">
    <text evidence="2">The sequence shown here is derived from an EMBL/GenBank/DDBJ whole genome shotgun (WGS) entry which is preliminary data.</text>
</comment>
<sequence>MVDYTGISAHSEAKLNAIKYDEHLHLDDIATYDQDCFPADRKEFLKNWFNKKDTSTFVYYDSNNKLRGYGSIYKNDTQYVISPCYCDNKEIAKAIIALLVNSIPKNEQLIIFGPKSHQASVDFISETNDIYHWEKGHECPIMYKNGHPNQDWQKCFSIISEGIG</sequence>
<evidence type="ECO:0000313" key="2">
    <source>
        <dbReference type="EMBL" id="KAK8836218.1"/>
    </source>
</evidence>
<proteinExistence type="predicted"/>
<dbReference type="EMBL" id="JAPFFF010000067">
    <property type="protein sequence ID" value="KAK8836218.1"/>
    <property type="molecule type" value="Genomic_DNA"/>
</dbReference>
<name>A0ABR2GQJ2_9EUKA</name>
<organism evidence="2 3">
    <name type="scientific">Tritrichomonas musculus</name>
    <dbReference type="NCBI Taxonomy" id="1915356"/>
    <lineage>
        <taxon>Eukaryota</taxon>
        <taxon>Metamonada</taxon>
        <taxon>Parabasalia</taxon>
        <taxon>Tritrichomonadida</taxon>
        <taxon>Tritrichomonadidae</taxon>
        <taxon>Tritrichomonas</taxon>
    </lineage>
</organism>
<protein>
    <recommendedName>
        <fullName evidence="1">YitH/HolE acetyltransferase (GNAT) domain-containing protein</fullName>
    </recommendedName>
</protein>
<dbReference type="InterPro" id="IPR016181">
    <property type="entry name" value="Acyl_CoA_acyltransferase"/>
</dbReference>
<dbReference type="SUPFAM" id="SSF55729">
    <property type="entry name" value="Acyl-CoA N-acyltransferases (Nat)"/>
    <property type="match status" value="1"/>
</dbReference>
<dbReference type="Proteomes" id="UP001470230">
    <property type="component" value="Unassembled WGS sequence"/>
</dbReference>
<evidence type="ECO:0000259" key="1">
    <source>
        <dbReference type="Pfam" id="PF18014"/>
    </source>
</evidence>